<dbReference type="FunFam" id="3.40.50.1360:FF:000003">
    <property type="entry name" value="Glucosamine-6-phosphate deaminase"/>
    <property type="match status" value="1"/>
</dbReference>
<dbReference type="Gene3D" id="3.40.50.1360">
    <property type="match status" value="1"/>
</dbReference>
<comment type="caution">
    <text evidence="6">The sequence shown here is derived from an EMBL/GenBank/DDBJ whole genome shotgun (WGS) entry which is preliminary data.</text>
</comment>
<evidence type="ECO:0000256" key="3">
    <source>
        <dbReference type="ARBA" id="ARBA00023277"/>
    </source>
</evidence>
<comment type="similarity">
    <text evidence="4">Belongs to the glucosamine/galactosamine-6-phosphate isomerase family. NagB subfamily.</text>
</comment>
<name>A0A939BE03_9FIRM</name>
<dbReference type="NCBIfam" id="TIGR00502">
    <property type="entry name" value="nagB"/>
    <property type="match status" value="1"/>
</dbReference>
<dbReference type="Proteomes" id="UP000774750">
    <property type="component" value="Unassembled WGS sequence"/>
</dbReference>
<dbReference type="HAMAP" id="MF_01241">
    <property type="entry name" value="GlcN6P_deamin"/>
    <property type="match status" value="1"/>
</dbReference>
<evidence type="ECO:0000256" key="2">
    <source>
        <dbReference type="ARBA" id="ARBA00022801"/>
    </source>
</evidence>
<dbReference type="Pfam" id="PF01182">
    <property type="entry name" value="Glucosamine_iso"/>
    <property type="match status" value="1"/>
</dbReference>
<reference evidence="6" key="2">
    <citation type="journal article" date="2021" name="Sci. Rep.">
        <title>The distribution of antibiotic resistance genes in chicken gut microbiota commensals.</title>
        <authorList>
            <person name="Juricova H."/>
            <person name="Matiasovicova J."/>
            <person name="Kubasova T."/>
            <person name="Cejkova D."/>
            <person name="Rychlik I."/>
        </authorList>
    </citation>
    <scope>NUCLEOTIDE SEQUENCE</scope>
    <source>
        <strain evidence="6">An559</strain>
    </source>
</reference>
<accession>A0A939BE03</accession>
<dbReference type="AlphaFoldDB" id="A0A939BE03"/>
<dbReference type="GO" id="GO:0042802">
    <property type="term" value="F:identical protein binding"/>
    <property type="evidence" value="ECO:0007669"/>
    <property type="project" value="TreeGrafter"/>
</dbReference>
<dbReference type="InterPro" id="IPR006148">
    <property type="entry name" value="Glc/Gal-6P_isomerase"/>
</dbReference>
<keyword evidence="3 4" id="KW-0119">Carbohydrate metabolism</keyword>
<protein>
    <recommendedName>
        <fullName evidence="4">Glucosamine-6-phosphate deaminase</fullName>
        <ecNumber evidence="4">3.5.99.6</ecNumber>
    </recommendedName>
    <alternativeName>
        <fullName evidence="4">GlcN6P deaminase</fullName>
        <shortName evidence="4">GNPDA</shortName>
    </alternativeName>
    <alternativeName>
        <fullName evidence="4">Glucosamine-6-phosphate isomerase</fullName>
    </alternativeName>
</protein>
<dbReference type="PANTHER" id="PTHR11280">
    <property type="entry name" value="GLUCOSAMINE-6-PHOSPHATE ISOMERASE"/>
    <property type="match status" value="1"/>
</dbReference>
<comment type="catalytic activity">
    <reaction evidence="1 4">
        <text>alpha-D-glucosamine 6-phosphate + H2O = beta-D-fructose 6-phosphate + NH4(+)</text>
        <dbReference type="Rhea" id="RHEA:12172"/>
        <dbReference type="ChEBI" id="CHEBI:15377"/>
        <dbReference type="ChEBI" id="CHEBI:28938"/>
        <dbReference type="ChEBI" id="CHEBI:57634"/>
        <dbReference type="ChEBI" id="CHEBI:75989"/>
        <dbReference type="EC" id="3.5.99.6"/>
    </reaction>
</comment>
<dbReference type="SUPFAM" id="SSF100950">
    <property type="entry name" value="NagB/RpiA/CoA transferase-like"/>
    <property type="match status" value="1"/>
</dbReference>
<proteinExistence type="inferred from homology"/>
<dbReference type="GO" id="GO:0005737">
    <property type="term" value="C:cytoplasm"/>
    <property type="evidence" value="ECO:0007669"/>
    <property type="project" value="TreeGrafter"/>
</dbReference>
<dbReference type="RefSeq" id="WP_204447772.1">
    <property type="nucleotide sequence ID" value="NZ_JACJKY010000021.1"/>
</dbReference>
<dbReference type="CDD" id="cd01399">
    <property type="entry name" value="GlcN6P_deaminase"/>
    <property type="match status" value="1"/>
</dbReference>
<evidence type="ECO:0000313" key="6">
    <source>
        <dbReference type="EMBL" id="MBM6921639.1"/>
    </source>
</evidence>
<feature type="active site" description="Proton acceptor; for ring-opening step" evidence="4">
    <location>
        <position position="138"/>
    </location>
</feature>
<dbReference type="PANTHER" id="PTHR11280:SF5">
    <property type="entry name" value="GLUCOSAMINE-6-PHOSPHATE ISOMERASE"/>
    <property type="match status" value="1"/>
</dbReference>
<keyword evidence="2 4" id="KW-0378">Hydrolase</keyword>
<dbReference type="GO" id="GO:0006046">
    <property type="term" value="P:N-acetylglucosamine catabolic process"/>
    <property type="evidence" value="ECO:0007669"/>
    <property type="project" value="UniProtKB-UniRule"/>
</dbReference>
<keyword evidence="7" id="KW-1185">Reference proteome</keyword>
<dbReference type="EC" id="3.5.99.6" evidence="4"/>
<sequence length="247" mass="27224">MKIIHCKDYDDMSKKAAAMFFSQIHMKPDSVLGLATGSTPIGTYKQLIKWYEEGDLDFSEVKSVNLDEYVGLDGTNDQSYRYFMNENLFNHVNINKDNTNVPNGKAEDMDAEALRYEALIKSLGGIDMQLLGIGNNGHIGFNEPSDAFDSITHEVKLTESTIQANARFFETMDDVPKTAISMGIGTIMKAKKIVLIANGPKKADIIYETCFGPITPNVPASALQLHPDVTIIVDDEAYATILAKCGK</sequence>
<organism evidence="6 7">
    <name type="scientific">Merdimmobilis hominis</name>
    <dbReference type="NCBI Taxonomy" id="2897707"/>
    <lineage>
        <taxon>Bacteria</taxon>
        <taxon>Bacillati</taxon>
        <taxon>Bacillota</taxon>
        <taxon>Clostridia</taxon>
        <taxon>Eubacteriales</taxon>
        <taxon>Oscillospiraceae</taxon>
        <taxon>Merdimmobilis</taxon>
    </lineage>
</organism>
<evidence type="ECO:0000256" key="1">
    <source>
        <dbReference type="ARBA" id="ARBA00000644"/>
    </source>
</evidence>
<dbReference type="InterPro" id="IPR004547">
    <property type="entry name" value="Glucosamine6P_isomerase"/>
</dbReference>
<comment type="pathway">
    <text evidence="4">Amino-sugar metabolism; N-acetylneuraminate degradation; D-fructose 6-phosphate from N-acetylneuraminate: step 5/5.</text>
</comment>
<dbReference type="GO" id="GO:0006043">
    <property type="term" value="P:glucosamine catabolic process"/>
    <property type="evidence" value="ECO:0007669"/>
    <property type="project" value="TreeGrafter"/>
</dbReference>
<evidence type="ECO:0000259" key="5">
    <source>
        <dbReference type="Pfam" id="PF01182"/>
    </source>
</evidence>
<dbReference type="InterPro" id="IPR037171">
    <property type="entry name" value="NagB/RpiA_transferase-like"/>
</dbReference>
<feature type="domain" description="Glucosamine/galactosamine-6-phosphate isomerase" evidence="5">
    <location>
        <begin position="15"/>
        <end position="224"/>
    </location>
</feature>
<gene>
    <name evidence="4 6" type="primary">nagB</name>
    <name evidence="6" type="ORF">H6A12_10805</name>
</gene>
<dbReference type="GO" id="GO:0004342">
    <property type="term" value="F:glucosamine-6-phosphate deaminase activity"/>
    <property type="evidence" value="ECO:0007669"/>
    <property type="project" value="UniProtKB-UniRule"/>
</dbReference>
<feature type="active site" description="For ring-opening step" evidence="4">
    <location>
        <position position="136"/>
    </location>
</feature>
<reference evidence="6" key="1">
    <citation type="submission" date="2020-08" db="EMBL/GenBank/DDBJ databases">
        <authorList>
            <person name="Cejkova D."/>
            <person name="Kubasova T."/>
            <person name="Jahodarova E."/>
            <person name="Rychlik I."/>
        </authorList>
    </citation>
    <scope>NUCLEOTIDE SEQUENCE</scope>
    <source>
        <strain evidence="6">An559</strain>
    </source>
</reference>
<feature type="active site" description="For ring-opening step" evidence="4">
    <location>
        <position position="143"/>
    </location>
</feature>
<dbReference type="EMBL" id="JACJKY010000021">
    <property type="protein sequence ID" value="MBM6921639.1"/>
    <property type="molecule type" value="Genomic_DNA"/>
</dbReference>
<feature type="active site" description="Proton acceptor; for enolization step" evidence="4">
    <location>
        <position position="67"/>
    </location>
</feature>
<evidence type="ECO:0000256" key="4">
    <source>
        <dbReference type="HAMAP-Rule" id="MF_01241"/>
    </source>
</evidence>
<evidence type="ECO:0000313" key="7">
    <source>
        <dbReference type="Proteomes" id="UP000774750"/>
    </source>
</evidence>
<comment type="caution">
    <text evidence="4">Lacks conserved residue(s) required for the propagation of feature annotation.</text>
</comment>
<dbReference type="GO" id="GO:0005975">
    <property type="term" value="P:carbohydrate metabolic process"/>
    <property type="evidence" value="ECO:0007669"/>
    <property type="project" value="InterPro"/>
</dbReference>
<dbReference type="GO" id="GO:0019262">
    <property type="term" value="P:N-acetylneuraminate catabolic process"/>
    <property type="evidence" value="ECO:0007669"/>
    <property type="project" value="UniProtKB-UniRule"/>
</dbReference>
<comment type="function">
    <text evidence="4">Catalyzes the reversible isomerization-deamination of glucosamine 6-phosphate (GlcN6P) to form fructose 6-phosphate (Fru6P) and ammonium ion.</text>
</comment>